<keyword evidence="1" id="KW-0507">mRNA processing</keyword>
<comment type="caution">
    <text evidence="2">The sequence shown here is derived from an EMBL/GenBank/DDBJ whole genome shotgun (WGS) entry which is preliminary data.</text>
</comment>
<dbReference type="SUPFAM" id="SSF57756">
    <property type="entry name" value="Retrovirus zinc finger-like domains"/>
    <property type="match status" value="1"/>
</dbReference>
<evidence type="ECO:0008006" key="4">
    <source>
        <dbReference type="Google" id="ProtNLM"/>
    </source>
</evidence>
<dbReference type="GO" id="GO:0003676">
    <property type="term" value="F:nucleic acid binding"/>
    <property type="evidence" value="ECO:0007669"/>
    <property type="project" value="InterPro"/>
</dbReference>
<organism evidence="2 3">
    <name type="scientific">Austropuccinia psidii MF-1</name>
    <dbReference type="NCBI Taxonomy" id="1389203"/>
    <lineage>
        <taxon>Eukaryota</taxon>
        <taxon>Fungi</taxon>
        <taxon>Dikarya</taxon>
        <taxon>Basidiomycota</taxon>
        <taxon>Pucciniomycotina</taxon>
        <taxon>Pucciniomycetes</taxon>
        <taxon>Pucciniales</taxon>
        <taxon>Sphaerophragmiaceae</taxon>
        <taxon>Austropuccinia</taxon>
    </lineage>
</organism>
<evidence type="ECO:0000313" key="3">
    <source>
        <dbReference type="Proteomes" id="UP000765509"/>
    </source>
</evidence>
<dbReference type="AlphaFoldDB" id="A0A9Q3D515"/>
<dbReference type="EMBL" id="AVOT02013336">
    <property type="protein sequence ID" value="MBW0495885.1"/>
    <property type="molecule type" value="Genomic_DNA"/>
</dbReference>
<name>A0A9Q3D515_9BASI</name>
<reference evidence="2" key="1">
    <citation type="submission" date="2021-03" db="EMBL/GenBank/DDBJ databases">
        <title>Draft genome sequence of rust myrtle Austropuccinia psidii MF-1, a brazilian biotype.</title>
        <authorList>
            <person name="Quecine M.C."/>
            <person name="Pachon D.M.R."/>
            <person name="Bonatelli M.L."/>
            <person name="Correr F.H."/>
            <person name="Franceschini L.M."/>
            <person name="Leite T.F."/>
            <person name="Margarido G.R.A."/>
            <person name="Almeida C.A."/>
            <person name="Ferrarezi J.A."/>
            <person name="Labate C.A."/>
        </authorList>
    </citation>
    <scope>NUCLEOTIDE SEQUENCE</scope>
    <source>
        <strain evidence="2">MF-1</strain>
    </source>
</reference>
<dbReference type="InterPro" id="IPR036875">
    <property type="entry name" value="Znf_CCHC_sf"/>
</dbReference>
<keyword evidence="3" id="KW-1185">Reference proteome</keyword>
<accession>A0A9Q3D515</accession>
<evidence type="ECO:0000256" key="1">
    <source>
        <dbReference type="ARBA" id="ARBA00022664"/>
    </source>
</evidence>
<protein>
    <recommendedName>
        <fullName evidence="4">CCHC-type domain-containing protein</fullName>
    </recommendedName>
</protein>
<proteinExistence type="predicted"/>
<dbReference type="OrthoDB" id="10022108at2759"/>
<sequence>MIQAARWHKDLNKINKLHGYIVLYLLEKELSLKIEKPGLYIDNEFHQRSHYLKRIPQCYKCWKTGHPAPWCKNNPLCAKCGSSHDTNTCTVINKPLGKLPCITKCYTAQGSMDKKFYFMLCKERGSGKTINFVWPSNFSVDKLTKHISVWRGNKSETKLGRKEAIPRGVVDCWWKTANDQNAVRPICDDCQARGCNFQPSC</sequence>
<gene>
    <name evidence="2" type="ORF">O181_035600</name>
</gene>
<dbReference type="Proteomes" id="UP000765509">
    <property type="component" value="Unassembled WGS sequence"/>
</dbReference>
<dbReference type="GO" id="GO:0006397">
    <property type="term" value="P:mRNA processing"/>
    <property type="evidence" value="ECO:0007669"/>
    <property type="project" value="UniProtKB-KW"/>
</dbReference>
<evidence type="ECO:0000313" key="2">
    <source>
        <dbReference type="EMBL" id="MBW0495885.1"/>
    </source>
</evidence>
<dbReference type="GO" id="GO:0008270">
    <property type="term" value="F:zinc ion binding"/>
    <property type="evidence" value="ECO:0007669"/>
    <property type="project" value="InterPro"/>
</dbReference>